<dbReference type="PIRSF" id="PIRSF000463">
    <property type="entry name" value="GlgB"/>
    <property type="match status" value="1"/>
</dbReference>
<keyword evidence="7 10" id="KW-0808">Transferase</keyword>
<dbReference type="InterPro" id="IPR013783">
    <property type="entry name" value="Ig-like_fold"/>
</dbReference>
<evidence type="ECO:0000256" key="7">
    <source>
        <dbReference type="ARBA" id="ARBA00022679"/>
    </source>
</evidence>
<dbReference type="InterPro" id="IPR004193">
    <property type="entry name" value="Glyco_hydro_13_N"/>
</dbReference>
<evidence type="ECO:0000256" key="5">
    <source>
        <dbReference type="ARBA" id="ARBA00022600"/>
    </source>
</evidence>
<evidence type="ECO:0000256" key="3">
    <source>
        <dbReference type="ARBA" id="ARBA00004964"/>
    </source>
</evidence>
<evidence type="ECO:0000256" key="4">
    <source>
        <dbReference type="ARBA" id="ARBA00009000"/>
    </source>
</evidence>
<dbReference type="EMBL" id="JAODBU010000013">
    <property type="protein sequence ID" value="MCT7399799.1"/>
    <property type="molecule type" value="Genomic_DNA"/>
</dbReference>
<sequence length="651" mass="75737">MEYKKIITKDDCYMFGQGTHYEIYNKLGAHLMEIDGVKGTYFAVWAPNAVNVSVVGEFNNWIGFDHNMEMENDSGIWELFIPGVGEGEMYKYVISTKNGDTLYKSDPYGFWSEKRPGNASKVANIEDYTWKDKKWHEKKENHYEEPMSIYEVHMGSWKKDFVDENDEDGFYDYKRLAKELVAYVKDMGYTHVELMGVLEHPFDGSWGYQVVGYYAPTARYGKPVEFMHLVDEFHRAGIGVILDWVPAHFPKDAHGLAMFDGTPLYEYADTRKGEHPDWGTKIFDYSKTEVVNFLIANALFWVEKYHVDGLRVDAVASMLYLDYGRQDGQWVPNKYGDNKNLEAIEFFKHLSSIMKQRNPQAYIIAEESTAWPKVTADPKDGGLGFSYKWNMGWMHDFLEYVKLDPYFKKFNHNKMTFGLTYAFSENFILVLSHDEVVHLKCSMLNKMPGYPADKFKNLKTAYTFMFGHPGRKLLFMGQDFGQLQEWSEARSLDWYLLEEPEHKDLHEYVKKLLHLYKKYPAMYTETKGYDAFEWINCNDNDRSIFSFIRKTGEENYKNAIGFVTNFTPIAREDYRVGVPKAGTYKRLLTTESGETKEVKYKAKKGECDGMPYSLDMPLHPFESVIFEFPKVAATRKSHAKSTKGKKAVNKK</sequence>
<dbReference type="Pfam" id="PF02806">
    <property type="entry name" value="Alpha-amylase_C"/>
    <property type="match status" value="1"/>
</dbReference>
<comment type="function">
    <text evidence="2 10">Catalyzes the formation of the alpha-1,6-glucosidic linkages in glycogen by scission of a 1,4-alpha-linked oligosaccharide from growing alpha-1,4-glucan chains and the subsequent attachment of the oligosaccharide to the alpha-1,6 position.</text>
</comment>
<dbReference type="HAMAP" id="MF_00685">
    <property type="entry name" value="GlgB"/>
    <property type="match status" value="1"/>
</dbReference>
<feature type="active site" description="Nucleophile" evidence="10">
    <location>
        <position position="313"/>
    </location>
</feature>
<dbReference type="Pfam" id="PF00128">
    <property type="entry name" value="Alpha-amylase"/>
    <property type="match status" value="1"/>
</dbReference>
<dbReference type="InterPro" id="IPR013780">
    <property type="entry name" value="Glyco_hydro_b"/>
</dbReference>
<keyword evidence="6 10" id="KW-0328">Glycosyltransferase</keyword>
<dbReference type="SUPFAM" id="SSF51011">
    <property type="entry name" value="Glycosyl hydrolase domain"/>
    <property type="match status" value="1"/>
</dbReference>
<comment type="pathway">
    <text evidence="3 10">Glycan biosynthesis; glycogen biosynthesis.</text>
</comment>
<dbReference type="Gene3D" id="2.60.40.1180">
    <property type="entry name" value="Golgi alpha-mannosidase II"/>
    <property type="match status" value="1"/>
</dbReference>
<comment type="similarity">
    <text evidence="4 10">Belongs to the glycosyl hydrolase 13 family. GlgB subfamily.</text>
</comment>
<dbReference type="SUPFAM" id="SSF51445">
    <property type="entry name" value="(Trans)glycosidases"/>
    <property type="match status" value="1"/>
</dbReference>
<dbReference type="GO" id="GO:0003844">
    <property type="term" value="F:1,4-alpha-glucan branching enzyme activity"/>
    <property type="evidence" value="ECO:0007669"/>
    <property type="project" value="UniProtKB-EC"/>
</dbReference>
<dbReference type="NCBIfam" id="NF008967">
    <property type="entry name" value="PRK12313.1"/>
    <property type="match status" value="1"/>
</dbReference>
<dbReference type="Proteomes" id="UP001431199">
    <property type="component" value="Unassembled WGS sequence"/>
</dbReference>
<reference evidence="12" key="1">
    <citation type="submission" date="2022-09" db="EMBL/GenBank/DDBJ databases">
        <title>Eubacterium sp. LFL-14 isolated from human feces.</title>
        <authorList>
            <person name="Liu F."/>
        </authorList>
    </citation>
    <scope>NUCLEOTIDE SEQUENCE</scope>
    <source>
        <strain evidence="12">LFL-14</strain>
    </source>
</reference>
<evidence type="ECO:0000313" key="13">
    <source>
        <dbReference type="Proteomes" id="UP001431199"/>
    </source>
</evidence>
<evidence type="ECO:0000256" key="2">
    <source>
        <dbReference type="ARBA" id="ARBA00002953"/>
    </source>
</evidence>
<keyword evidence="9 10" id="KW-0119">Carbohydrate metabolism</keyword>
<evidence type="ECO:0000256" key="10">
    <source>
        <dbReference type="HAMAP-Rule" id="MF_00685"/>
    </source>
</evidence>
<feature type="domain" description="Glycosyl hydrolase family 13 catalytic" evidence="11">
    <location>
        <begin position="168"/>
        <end position="516"/>
    </location>
</feature>
<comment type="catalytic activity">
    <reaction evidence="1 10">
        <text>Transfers a segment of a (1-&gt;4)-alpha-D-glucan chain to a primary hydroxy group in a similar glucan chain.</text>
        <dbReference type="EC" id="2.4.1.18"/>
    </reaction>
</comment>
<evidence type="ECO:0000256" key="1">
    <source>
        <dbReference type="ARBA" id="ARBA00000826"/>
    </source>
</evidence>
<dbReference type="SMART" id="SM00642">
    <property type="entry name" value="Aamy"/>
    <property type="match status" value="1"/>
</dbReference>
<dbReference type="EC" id="2.4.1.18" evidence="10"/>
<dbReference type="Gene3D" id="3.20.20.80">
    <property type="entry name" value="Glycosidases"/>
    <property type="match status" value="1"/>
</dbReference>
<dbReference type="PANTHER" id="PTHR43651">
    <property type="entry name" value="1,4-ALPHA-GLUCAN-BRANCHING ENZYME"/>
    <property type="match status" value="1"/>
</dbReference>
<dbReference type="PANTHER" id="PTHR43651:SF3">
    <property type="entry name" value="1,4-ALPHA-GLUCAN-BRANCHING ENZYME"/>
    <property type="match status" value="1"/>
</dbReference>
<organism evidence="12 13">
    <name type="scientific">Eubacterium album</name>
    <dbReference type="NCBI Taxonomy" id="2978477"/>
    <lineage>
        <taxon>Bacteria</taxon>
        <taxon>Bacillati</taxon>
        <taxon>Bacillota</taxon>
        <taxon>Clostridia</taxon>
        <taxon>Eubacteriales</taxon>
        <taxon>Eubacteriaceae</taxon>
        <taxon>Eubacterium</taxon>
    </lineage>
</organism>
<evidence type="ECO:0000256" key="9">
    <source>
        <dbReference type="ARBA" id="ARBA00023277"/>
    </source>
</evidence>
<keyword evidence="5 10" id="KW-0321">Glycogen metabolism</keyword>
<comment type="subunit">
    <text evidence="10">Monomer.</text>
</comment>
<dbReference type="Gene3D" id="2.60.40.10">
    <property type="entry name" value="Immunoglobulins"/>
    <property type="match status" value="1"/>
</dbReference>
<dbReference type="InterPro" id="IPR006047">
    <property type="entry name" value="GH13_cat_dom"/>
</dbReference>
<evidence type="ECO:0000259" key="11">
    <source>
        <dbReference type="SMART" id="SM00642"/>
    </source>
</evidence>
<protein>
    <recommendedName>
        <fullName evidence="10">1,4-alpha-glucan branching enzyme GlgB</fullName>
        <ecNumber evidence="10">2.4.1.18</ecNumber>
    </recommendedName>
    <alternativeName>
        <fullName evidence="10">1,4-alpha-D-glucan:1,4-alpha-D-glucan 6-glucosyl-transferase</fullName>
    </alternativeName>
    <alternativeName>
        <fullName evidence="10">Alpha-(1-&gt;4)-glucan branching enzyme</fullName>
    </alternativeName>
    <alternativeName>
        <fullName evidence="10">Glycogen branching enzyme</fullName>
        <shortName evidence="10">BE</shortName>
    </alternativeName>
</protein>
<dbReference type="InterPro" id="IPR037439">
    <property type="entry name" value="Branching_enzy"/>
</dbReference>
<dbReference type="CDD" id="cd02855">
    <property type="entry name" value="E_set_GBE_prok_N"/>
    <property type="match status" value="1"/>
</dbReference>
<name>A0ABT2M2P7_9FIRM</name>
<dbReference type="NCBIfam" id="TIGR01515">
    <property type="entry name" value="branching_enzym"/>
    <property type="match status" value="1"/>
</dbReference>
<dbReference type="NCBIfam" id="NF003811">
    <property type="entry name" value="PRK05402.1"/>
    <property type="match status" value="1"/>
</dbReference>
<dbReference type="Pfam" id="PF02922">
    <property type="entry name" value="CBM_48"/>
    <property type="match status" value="1"/>
</dbReference>
<evidence type="ECO:0000313" key="12">
    <source>
        <dbReference type="EMBL" id="MCT7399799.1"/>
    </source>
</evidence>
<dbReference type="RefSeq" id="WP_260979064.1">
    <property type="nucleotide sequence ID" value="NZ_JAODBU010000013.1"/>
</dbReference>
<accession>A0ABT2M2P7</accession>
<gene>
    <name evidence="10 12" type="primary">glgB</name>
    <name evidence="12" type="ORF">N5B56_12020</name>
</gene>
<dbReference type="InterPro" id="IPR006048">
    <property type="entry name" value="A-amylase/branching_C"/>
</dbReference>
<keyword evidence="13" id="KW-1185">Reference proteome</keyword>
<keyword evidence="8 10" id="KW-0320">Glycogen biosynthesis</keyword>
<dbReference type="InterPro" id="IPR044143">
    <property type="entry name" value="GlgB_N_E_set_prok"/>
</dbReference>
<evidence type="ECO:0000256" key="6">
    <source>
        <dbReference type="ARBA" id="ARBA00022676"/>
    </source>
</evidence>
<feature type="active site" description="Proton donor" evidence="10">
    <location>
        <position position="366"/>
    </location>
</feature>
<proteinExistence type="inferred from homology"/>
<dbReference type="CDD" id="cd11322">
    <property type="entry name" value="AmyAc_Glg_BE"/>
    <property type="match status" value="1"/>
</dbReference>
<dbReference type="InterPro" id="IPR017853">
    <property type="entry name" value="GH"/>
</dbReference>
<comment type="caution">
    <text evidence="12">The sequence shown here is derived from an EMBL/GenBank/DDBJ whole genome shotgun (WGS) entry which is preliminary data.</text>
</comment>
<evidence type="ECO:0000256" key="8">
    <source>
        <dbReference type="ARBA" id="ARBA00023056"/>
    </source>
</evidence>
<dbReference type="InterPro" id="IPR006407">
    <property type="entry name" value="GlgB"/>
</dbReference>